<sequence>MSMSLSSGSENLKPCSSAFEYVTVPSIANSKIVFKYLAWLRLARKVGPTQRDSVAPLTSRGPYGISSLPLFPLTIQLLPLTWSMLAVRRNAYEG</sequence>
<comment type="caution">
    <text evidence="1">The sequence shown here is derived from an EMBL/GenBank/DDBJ whole genome shotgun (WGS) entry which is preliminary data.</text>
</comment>
<organism evidence="1 2">
    <name type="scientific">Apolygus lucorum</name>
    <name type="common">Small green plant bug</name>
    <name type="synonym">Lygocoris lucorum</name>
    <dbReference type="NCBI Taxonomy" id="248454"/>
    <lineage>
        <taxon>Eukaryota</taxon>
        <taxon>Metazoa</taxon>
        <taxon>Ecdysozoa</taxon>
        <taxon>Arthropoda</taxon>
        <taxon>Hexapoda</taxon>
        <taxon>Insecta</taxon>
        <taxon>Pterygota</taxon>
        <taxon>Neoptera</taxon>
        <taxon>Paraneoptera</taxon>
        <taxon>Hemiptera</taxon>
        <taxon>Heteroptera</taxon>
        <taxon>Panheteroptera</taxon>
        <taxon>Cimicomorpha</taxon>
        <taxon>Miridae</taxon>
        <taxon>Mirini</taxon>
        <taxon>Apolygus</taxon>
    </lineage>
</organism>
<evidence type="ECO:0000313" key="1">
    <source>
        <dbReference type="EMBL" id="KAF6205160.1"/>
    </source>
</evidence>
<protein>
    <submittedName>
        <fullName evidence="1">Uncharacterized protein</fullName>
    </submittedName>
</protein>
<keyword evidence="2" id="KW-1185">Reference proteome</keyword>
<gene>
    <name evidence="1" type="ORF">GE061_019327</name>
</gene>
<accession>A0A8S9X7T7</accession>
<name>A0A8S9X7T7_APOLU</name>
<dbReference type="AlphaFoldDB" id="A0A8S9X7T7"/>
<proteinExistence type="predicted"/>
<dbReference type="EMBL" id="WIXP02000009">
    <property type="protein sequence ID" value="KAF6205160.1"/>
    <property type="molecule type" value="Genomic_DNA"/>
</dbReference>
<evidence type="ECO:0000313" key="2">
    <source>
        <dbReference type="Proteomes" id="UP000466442"/>
    </source>
</evidence>
<reference evidence="1" key="1">
    <citation type="journal article" date="2021" name="Mol. Ecol. Resour.">
        <title>Apolygus lucorum genome provides insights into omnivorousness and mesophyll feeding.</title>
        <authorList>
            <person name="Liu Y."/>
            <person name="Liu H."/>
            <person name="Wang H."/>
            <person name="Huang T."/>
            <person name="Liu B."/>
            <person name="Yang B."/>
            <person name="Yin L."/>
            <person name="Li B."/>
            <person name="Zhang Y."/>
            <person name="Zhang S."/>
            <person name="Jiang F."/>
            <person name="Zhang X."/>
            <person name="Ren Y."/>
            <person name="Wang B."/>
            <person name="Wang S."/>
            <person name="Lu Y."/>
            <person name="Wu K."/>
            <person name="Fan W."/>
            <person name="Wang G."/>
        </authorList>
    </citation>
    <scope>NUCLEOTIDE SEQUENCE</scope>
    <source>
        <strain evidence="1">12Hb</strain>
    </source>
</reference>
<dbReference type="Proteomes" id="UP000466442">
    <property type="component" value="Linkage Group LG9"/>
</dbReference>